<feature type="transmembrane region" description="Helical" evidence="7">
    <location>
        <begin position="182"/>
        <end position="199"/>
    </location>
</feature>
<feature type="transmembrane region" description="Helical" evidence="7">
    <location>
        <begin position="158"/>
        <end position="176"/>
    </location>
</feature>
<dbReference type="NCBIfam" id="TIGR01297">
    <property type="entry name" value="CDF"/>
    <property type="match status" value="1"/>
</dbReference>
<dbReference type="GO" id="GO:0008324">
    <property type="term" value="F:monoatomic cation transmembrane transporter activity"/>
    <property type="evidence" value="ECO:0007669"/>
    <property type="project" value="InterPro"/>
</dbReference>
<evidence type="ECO:0000256" key="5">
    <source>
        <dbReference type="ARBA" id="ARBA00022989"/>
    </source>
</evidence>
<protein>
    <submittedName>
        <fullName evidence="10">Cation diffusion facilitator family transporter</fullName>
    </submittedName>
</protein>
<gene>
    <name evidence="10" type="ORF">SAMN05446037_102453</name>
</gene>
<evidence type="ECO:0000256" key="1">
    <source>
        <dbReference type="ARBA" id="ARBA00004141"/>
    </source>
</evidence>
<feature type="domain" description="Cation efflux protein cytoplasmic" evidence="9">
    <location>
        <begin position="211"/>
        <end position="289"/>
    </location>
</feature>
<dbReference type="EMBL" id="FZOJ01000024">
    <property type="protein sequence ID" value="SNS86073.1"/>
    <property type="molecule type" value="Genomic_DNA"/>
</dbReference>
<dbReference type="Proteomes" id="UP000198304">
    <property type="component" value="Unassembled WGS sequence"/>
</dbReference>
<organism evidence="10 11">
    <name type="scientific">Anaerovirgula multivorans</name>
    <dbReference type="NCBI Taxonomy" id="312168"/>
    <lineage>
        <taxon>Bacteria</taxon>
        <taxon>Bacillati</taxon>
        <taxon>Bacillota</taxon>
        <taxon>Clostridia</taxon>
        <taxon>Peptostreptococcales</taxon>
        <taxon>Natronincolaceae</taxon>
        <taxon>Anaerovirgula</taxon>
    </lineage>
</organism>
<keyword evidence="5 7" id="KW-1133">Transmembrane helix</keyword>
<dbReference type="Gene3D" id="3.30.70.1350">
    <property type="entry name" value="Cation efflux protein, cytoplasmic domain"/>
    <property type="match status" value="1"/>
</dbReference>
<dbReference type="InterPro" id="IPR002524">
    <property type="entry name" value="Cation_efflux"/>
</dbReference>
<evidence type="ECO:0000256" key="6">
    <source>
        <dbReference type="ARBA" id="ARBA00023136"/>
    </source>
</evidence>
<keyword evidence="6 7" id="KW-0472">Membrane</keyword>
<evidence type="ECO:0000256" key="4">
    <source>
        <dbReference type="ARBA" id="ARBA00022692"/>
    </source>
</evidence>
<feature type="domain" description="Cation efflux protein transmembrane" evidence="8">
    <location>
        <begin position="15"/>
        <end position="207"/>
    </location>
</feature>
<dbReference type="InterPro" id="IPR027469">
    <property type="entry name" value="Cation_efflux_TMD_sf"/>
</dbReference>
<reference evidence="10 11" key="1">
    <citation type="submission" date="2017-06" db="EMBL/GenBank/DDBJ databases">
        <authorList>
            <person name="Kim H.J."/>
            <person name="Triplett B.A."/>
        </authorList>
    </citation>
    <scope>NUCLEOTIDE SEQUENCE [LARGE SCALE GENOMIC DNA]</scope>
    <source>
        <strain evidence="10 11">SCA</strain>
    </source>
</reference>
<keyword evidence="11" id="KW-1185">Reference proteome</keyword>
<dbReference type="Pfam" id="PF01545">
    <property type="entry name" value="Cation_efflux"/>
    <property type="match status" value="1"/>
</dbReference>
<sequence>MEDQLRYQEAKKVSIISLITNILLTVVKAIIGILAGSTALLADAFHSASDLFGTVILLQGLRIAHKPPDASHPYGHHRAETITSKILAIILIVTALGIGLESYNVLRQPVIEPPEFKAIYIAFLSIVSKEWLYRYTVKIGNKIKSSAVIADAWHHRTDAFSSIAALIGIGGAVYGYPIMDPLAGLFVSILILKTGISIYKQAILALMDTAPSKEVLEDIREAAFHAKGIREVQDVKVRQYGSKFVVDMKVCVDPHITVKEGHGAAARAKENIMKSDHDIQDVLVHVNPCRKSEEYATTTCEDCEYKYKR</sequence>
<comment type="similarity">
    <text evidence="2">Belongs to the cation diffusion facilitator (CDF) transporter (TC 2.A.4) family.</text>
</comment>
<dbReference type="RefSeq" id="WP_089284388.1">
    <property type="nucleotide sequence ID" value="NZ_FZOJ01000024.1"/>
</dbReference>
<dbReference type="PANTHER" id="PTHR43840">
    <property type="entry name" value="MITOCHONDRIAL METAL TRANSPORTER 1-RELATED"/>
    <property type="match status" value="1"/>
</dbReference>
<dbReference type="Gene3D" id="1.20.1510.10">
    <property type="entry name" value="Cation efflux protein transmembrane domain"/>
    <property type="match status" value="1"/>
</dbReference>
<evidence type="ECO:0000256" key="2">
    <source>
        <dbReference type="ARBA" id="ARBA00008114"/>
    </source>
</evidence>
<comment type="subcellular location">
    <subcellularLocation>
        <location evidence="1">Membrane</location>
        <topology evidence="1">Multi-pass membrane protein</topology>
    </subcellularLocation>
</comment>
<dbReference type="InterPro" id="IPR036837">
    <property type="entry name" value="Cation_efflux_CTD_sf"/>
</dbReference>
<dbReference type="PANTHER" id="PTHR43840:SF15">
    <property type="entry name" value="MITOCHONDRIAL METAL TRANSPORTER 1-RELATED"/>
    <property type="match status" value="1"/>
</dbReference>
<dbReference type="OrthoDB" id="9806522at2"/>
<evidence type="ECO:0000313" key="10">
    <source>
        <dbReference type="EMBL" id="SNS86073.1"/>
    </source>
</evidence>
<dbReference type="AlphaFoldDB" id="A0A239HZC7"/>
<feature type="transmembrane region" description="Helical" evidence="7">
    <location>
        <begin position="86"/>
        <end position="106"/>
    </location>
</feature>
<accession>A0A239HZC7</accession>
<proteinExistence type="inferred from homology"/>
<dbReference type="InterPro" id="IPR050291">
    <property type="entry name" value="CDF_Transporter"/>
</dbReference>
<evidence type="ECO:0000259" key="8">
    <source>
        <dbReference type="Pfam" id="PF01545"/>
    </source>
</evidence>
<name>A0A239HZC7_9FIRM</name>
<dbReference type="InterPro" id="IPR027470">
    <property type="entry name" value="Cation_efflux_CTD"/>
</dbReference>
<evidence type="ECO:0000256" key="7">
    <source>
        <dbReference type="SAM" id="Phobius"/>
    </source>
</evidence>
<dbReference type="GO" id="GO:0016020">
    <property type="term" value="C:membrane"/>
    <property type="evidence" value="ECO:0007669"/>
    <property type="project" value="UniProtKB-SubCell"/>
</dbReference>
<keyword evidence="3" id="KW-0813">Transport</keyword>
<evidence type="ECO:0000256" key="3">
    <source>
        <dbReference type="ARBA" id="ARBA00022448"/>
    </source>
</evidence>
<dbReference type="SUPFAM" id="SSF161111">
    <property type="entry name" value="Cation efflux protein transmembrane domain-like"/>
    <property type="match status" value="1"/>
</dbReference>
<feature type="transmembrane region" description="Helical" evidence="7">
    <location>
        <begin position="21"/>
        <end position="42"/>
    </location>
</feature>
<evidence type="ECO:0000259" key="9">
    <source>
        <dbReference type="Pfam" id="PF16916"/>
    </source>
</evidence>
<dbReference type="FunFam" id="1.20.1510.10:FF:000006">
    <property type="entry name" value="Divalent cation efflux transporter"/>
    <property type="match status" value="1"/>
</dbReference>
<dbReference type="Pfam" id="PF16916">
    <property type="entry name" value="ZT_dimer"/>
    <property type="match status" value="1"/>
</dbReference>
<dbReference type="SUPFAM" id="SSF160240">
    <property type="entry name" value="Cation efflux protein cytoplasmic domain-like"/>
    <property type="match status" value="1"/>
</dbReference>
<evidence type="ECO:0000313" key="11">
    <source>
        <dbReference type="Proteomes" id="UP000198304"/>
    </source>
</evidence>
<dbReference type="InterPro" id="IPR058533">
    <property type="entry name" value="Cation_efflux_TM"/>
</dbReference>
<keyword evidence="4 7" id="KW-0812">Transmembrane</keyword>